<keyword evidence="2" id="KW-1185">Reference proteome</keyword>
<dbReference type="Proteomes" id="UP000886595">
    <property type="component" value="Unassembled WGS sequence"/>
</dbReference>
<gene>
    <name evidence="1" type="ORF">Bca52824_034434</name>
</gene>
<dbReference type="GO" id="GO:0004358">
    <property type="term" value="F:L-glutamate N-acetyltransferase activity, acting on acetyl-L-ornithine as donor"/>
    <property type="evidence" value="ECO:0007669"/>
    <property type="project" value="InterPro"/>
</dbReference>
<dbReference type="InterPro" id="IPR002813">
    <property type="entry name" value="Arg_biosynth_ArgJ"/>
</dbReference>
<sequence>MDKLRISLGEFSLMESGQPLSFDRDEASNYLKKAGEVHGTVTIDLTVGEGAATGKAWGLILAMTMSRSMLSIPPETEAQFHDCLFQAGDSIPEVLANATQVQGDYMPIVRKGSATSGTQGHNDSQFLDLLRLSGDGQEINRGTTLWRKKPSR</sequence>
<proteinExistence type="predicted"/>
<dbReference type="PANTHER" id="PTHR23100">
    <property type="entry name" value="ARGININE BIOSYNTHESIS BIFUNCTIONAL PROTEIN ARGJ"/>
    <property type="match status" value="1"/>
</dbReference>
<evidence type="ECO:0000313" key="2">
    <source>
        <dbReference type="Proteomes" id="UP000886595"/>
    </source>
</evidence>
<dbReference type="GO" id="GO:0006592">
    <property type="term" value="P:ornithine biosynthetic process"/>
    <property type="evidence" value="ECO:0007669"/>
    <property type="project" value="TreeGrafter"/>
</dbReference>
<dbReference type="InterPro" id="IPR042195">
    <property type="entry name" value="ArgJ_beta_C"/>
</dbReference>
<evidence type="ECO:0000313" key="1">
    <source>
        <dbReference type="EMBL" id="KAG2297962.1"/>
    </source>
</evidence>
<dbReference type="Gene3D" id="3.10.20.340">
    <property type="entry name" value="ArgJ beta chain, C-terminal domain"/>
    <property type="match status" value="1"/>
</dbReference>
<dbReference type="GO" id="GO:0006526">
    <property type="term" value="P:L-arginine biosynthetic process"/>
    <property type="evidence" value="ECO:0007669"/>
    <property type="project" value="InterPro"/>
</dbReference>
<dbReference type="OrthoDB" id="2017946at2759"/>
<dbReference type="PANTHER" id="PTHR23100:SF0">
    <property type="entry name" value="ARGININE BIOSYNTHESIS BIFUNCTIONAL PROTEIN ARGJ, MITOCHONDRIAL"/>
    <property type="match status" value="1"/>
</dbReference>
<dbReference type="GO" id="GO:0004042">
    <property type="term" value="F:L-glutamate N-acetyltransferase activity"/>
    <property type="evidence" value="ECO:0007669"/>
    <property type="project" value="TreeGrafter"/>
</dbReference>
<organism evidence="1 2">
    <name type="scientific">Brassica carinata</name>
    <name type="common">Ethiopian mustard</name>
    <name type="synonym">Abyssinian cabbage</name>
    <dbReference type="NCBI Taxonomy" id="52824"/>
    <lineage>
        <taxon>Eukaryota</taxon>
        <taxon>Viridiplantae</taxon>
        <taxon>Streptophyta</taxon>
        <taxon>Embryophyta</taxon>
        <taxon>Tracheophyta</taxon>
        <taxon>Spermatophyta</taxon>
        <taxon>Magnoliopsida</taxon>
        <taxon>eudicotyledons</taxon>
        <taxon>Gunneridae</taxon>
        <taxon>Pentapetalae</taxon>
        <taxon>rosids</taxon>
        <taxon>malvids</taxon>
        <taxon>Brassicales</taxon>
        <taxon>Brassicaceae</taxon>
        <taxon>Brassiceae</taxon>
        <taxon>Brassica</taxon>
    </lineage>
</organism>
<comment type="caution">
    <text evidence="1">The sequence shown here is derived from an EMBL/GenBank/DDBJ whole genome shotgun (WGS) entry which is preliminary data.</text>
</comment>
<accession>A0A8X7V0S3</accession>
<reference evidence="1 2" key="1">
    <citation type="submission" date="2020-02" db="EMBL/GenBank/DDBJ databases">
        <authorList>
            <person name="Ma Q."/>
            <person name="Huang Y."/>
            <person name="Song X."/>
            <person name="Pei D."/>
        </authorList>
    </citation>
    <scope>NUCLEOTIDE SEQUENCE [LARGE SCALE GENOMIC DNA]</scope>
    <source>
        <strain evidence="1">Sxm20200214</strain>
        <tissue evidence="1">Leaf</tissue>
    </source>
</reference>
<protein>
    <submittedName>
        <fullName evidence="1">Uncharacterized protein</fullName>
    </submittedName>
</protein>
<dbReference type="EMBL" id="JAAMPC010000008">
    <property type="protein sequence ID" value="KAG2297962.1"/>
    <property type="molecule type" value="Genomic_DNA"/>
</dbReference>
<dbReference type="AlphaFoldDB" id="A0A8X7V0S3"/>
<name>A0A8X7V0S3_BRACI</name>